<feature type="compositionally biased region" description="Polar residues" evidence="4">
    <location>
        <begin position="323"/>
        <end position="354"/>
    </location>
</feature>
<feature type="repeat" description="WD" evidence="3">
    <location>
        <begin position="1658"/>
        <end position="1698"/>
    </location>
</feature>
<feature type="repeat" description="WD" evidence="3">
    <location>
        <begin position="1832"/>
        <end position="1872"/>
    </location>
</feature>
<sequence>MQNPQVSSPPLNPNYSRLTTFVIEGFQAKNITDKDTFIKFSVDGKKFKTKVHKKTQNPSWSDKFNVTTTNKIDVIIFSIISQNMLGADVIGQIKVPIISPNKPKQNQKQDNTPREKENNNGNSKENDNSNNSNNSNNSSNNNNTNNYDDESKVPISTTPTNNENSPIHQQTQQVTTAQISSSPSIPGSGSLNGLSNILNGSNNYDTISSSVSDTGVEIFTIDNWTVVEREKSSSSLAINLSELRVKITVKVRDIYFDTDTNSTASNDETYSNTNTSGNNILPPPKDFKPESVNPKEMSFIGKGGSQILKLTKKIASKMDKGNKQNNENTLDGNGHITPSSSNHGNLSSLANGYQHSPTNPSSSLPPLNHNNSNISTSSQVSSVSNSSPNISNNSNTKNNSSSAAAEEKTRREQHQRLIDEQLAKEQELERIEKEKALAREKLRQLEQEEAHKKIESERREARRKEKEEKKKLDRERKYVPDKPIDYFFVCGVSSTLEPLDQINEQTNSKILTPLEKSYKGELMEFYPLKEVKEILPKHIWMYCFPRGLNISTEIQPPSFFPFVLTNETGTRFYASCLTFYEQLSDQHYNDLQKETNDLLSNQIIANYTTEDNNNNNQINTEENKENKEIENKDIVSPKESINSPELNSVNSKDINDQVQSPTITSSNTPNLATSSATTNTNIVTSPQSPISPSTSNSPLPPQQQSNETTPNVNSDFPSKLYIQKCICVLSHYPFYSSFRIALNEIYHRVFFSSSPIPIERYIFNLVNEVPLPKPGKNPVTFNLGGATNCTLKIPDECLLPDPDISYTMLFLCLDIKNVLSLLKCLLLEEKILLVSSQYTILTYISEIISNIIYPLCYTHIYVPVLPEALVDIAGSTPFPFVMGIHKSYAHRILSKEDLLNELVIVDLDNNTVNIPTDTKNIQLPEKETNQLIAQLRKVVQFEIQSSDLPNFNPNTLCSITMSNDSTKRINQTNNNGTNNNINSGNQQQSNNNRNSVSCYPMQVPQQSNSPDQYIRFSFLQYFCNILHDYRKYYKYLRVFPQPIPIFNNEEYIKSRTINSRPFFSTFIKTQAFIYFLERHSWPTKNLFDYLIQSKRYQKSIEELLMLYQSSIPQALGLQDQSSMQHIQVPFPSSIKGHQNSLREYSRFPTLKAELYGVVQQSSAPSITNSPPSLSSSNTSCSSTLSNDQYKSIYDMYVVNSDPSINSSTTFSFNDDQHKSFVTLIERFLDKIFSDQVPAEDINQIVELLQFDSGRFIFGKLLLGHQKQNFVGSSVSSISLIITSNNNTINAQKARLSDPVFDCLAAIIETTLRQCNTQLDFTSSQMLLEAVFVYHRIVKGQTEYLHEKLGSIGLWQNQKFWEKIFYDSIESRCKILYGCSSQQTSSKNLLHEMVEWSIRNEDSKKEMIRAEEDMAFSLLSNQTFKMITLGSSPDLVRRFVNRMCSSINLDSDTMLQVVSNMTRVRELEQINNGGITPIQESNDLIHRKHIMKNNPEHDKEDSYQLISKHKSGDHNKNNNEIFHNLFDEKGHVSLNKIINMKSSWNENKTKSKSATKVPIKEISENRGDYVVKLFAGHQEGVLCSAVSQRENSLLVTGSADSTLKVWDITTTKCVSTLEDHSGWVSQCEITHDPNKLISGSYDKMIKLWDLHKGQKIKSFRGHKGSITCLSNQDPNIFISGSYDNTINVWDTRSHKPQITLFGHSQSVSCLLVNDQYRVISGSNDTNIRIWDIRTSTAVNVLSGHSDWINCIEVDNTDTLISGSCDGRVKVWSLDNHGECISTLQSHSGSVNSIIIYGKLENDGTTAPKKFLTASSDSTLKVWDSNYVESYHCLEGHTDEVVSVSKFINNFVLSASFDGTVRLWDVDGGKSKRTLHNHSNRISSLKVFDQSFVTTSWDKTAKICQFNLDFRGGISH</sequence>
<dbReference type="InterPro" id="IPR022096">
    <property type="entry name" value="SBF1/SBF2"/>
</dbReference>
<dbReference type="SMART" id="SM00239">
    <property type="entry name" value="C2"/>
    <property type="match status" value="1"/>
</dbReference>
<feature type="repeat" description="WD" evidence="3">
    <location>
        <begin position="1616"/>
        <end position="1657"/>
    </location>
</feature>
<feature type="compositionally biased region" description="Low complexity" evidence="4">
    <location>
        <begin position="355"/>
        <end position="402"/>
    </location>
</feature>
<dbReference type="InterPro" id="IPR000008">
    <property type="entry name" value="C2_dom"/>
</dbReference>
<feature type="region of interest" description="Disordered" evidence="4">
    <location>
        <begin position="1163"/>
        <end position="1183"/>
    </location>
</feature>
<feature type="region of interest" description="Disordered" evidence="4">
    <location>
        <begin position="319"/>
        <end position="414"/>
    </location>
</feature>
<dbReference type="Pfam" id="PF03455">
    <property type="entry name" value="dDENN"/>
    <property type="match status" value="1"/>
</dbReference>
<evidence type="ECO:0000259" key="6">
    <source>
        <dbReference type="PROSITE" id="PS50211"/>
    </source>
</evidence>
<feature type="domain" description="UDENN" evidence="6">
    <location>
        <begin position="487"/>
        <end position="1086"/>
    </location>
</feature>
<feature type="compositionally biased region" description="Low complexity" evidence="4">
    <location>
        <begin position="968"/>
        <end position="994"/>
    </location>
</feature>
<dbReference type="SMART" id="SM00799">
    <property type="entry name" value="DENN"/>
    <property type="match status" value="1"/>
</dbReference>
<dbReference type="InterPro" id="IPR035892">
    <property type="entry name" value="C2_domain_sf"/>
</dbReference>
<dbReference type="InterPro" id="IPR001680">
    <property type="entry name" value="WD40_rpt"/>
</dbReference>
<dbReference type="GeneID" id="10508074"/>
<evidence type="ECO:0000256" key="2">
    <source>
        <dbReference type="ARBA" id="ARBA00022737"/>
    </source>
</evidence>
<dbReference type="eggNOG" id="KOG0274">
    <property type="taxonomic scope" value="Eukaryota"/>
</dbReference>
<feature type="compositionally biased region" description="Low complexity" evidence="4">
    <location>
        <begin position="1164"/>
        <end position="1183"/>
    </location>
</feature>
<feature type="repeat" description="WD" evidence="3">
    <location>
        <begin position="1573"/>
        <end position="1615"/>
    </location>
</feature>
<feature type="compositionally biased region" description="Low complexity" evidence="4">
    <location>
        <begin position="610"/>
        <end position="620"/>
    </location>
</feature>
<dbReference type="EMBL" id="GL871169">
    <property type="protein sequence ID" value="EGC32883.1"/>
    <property type="molecule type" value="Genomic_DNA"/>
</dbReference>
<dbReference type="Pfam" id="PF00168">
    <property type="entry name" value="C2"/>
    <property type="match status" value="1"/>
</dbReference>
<evidence type="ECO:0000259" key="5">
    <source>
        <dbReference type="PROSITE" id="PS50004"/>
    </source>
</evidence>
<feature type="compositionally biased region" description="Basic and acidic residues" evidence="4">
    <location>
        <begin position="621"/>
        <end position="636"/>
    </location>
</feature>
<feature type="compositionally biased region" description="Polar residues" evidence="4">
    <location>
        <begin position="154"/>
        <end position="178"/>
    </location>
</feature>
<feature type="domain" description="C2" evidence="5">
    <location>
        <begin position="1"/>
        <end position="113"/>
    </location>
</feature>
<reference evidence="8" key="1">
    <citation type="journal article" date="2011" name="Genome Biol.">
        <title>Comparative genomics of the social amoebae Dictyostelium discoideum and Dictyostelium purpureum.</title>
        <authorList>
            <consortium name="US DOE Joint Genome Institute (JGI-PGF)"/>
            <person name="Sucgang R."/>
            <person name="Kuo A."/>
            <person name="Tian X."/>
            <person name="Salerno W."/>
            <person name="Parikh A."/>
            <person name="Feasley C.L."/>
            <person name="Dalin E."/>
            <person name="Tu H."/>
            <person name="Huang E."/>
            <person name="Barry K."/>
            <person name="Lindquist E."/>
            <person name="Shapiro H."/>
            <person name="Bruce D."/>
            <person name="Schmutz J."/>
            <person name="Salamov A."/>
            <person name="Fey P."/>
            <person name="Gaudet P."/>
            <person name="Anjard C."/>
            <person name="Babu M.M."/>
            <person name="Basu S."/>
            <person name="Bushmanova Y."/>
            <person name="van der Wel H."/>
            <person name="Katoh-Kurasawa M."/>
            <person name="Dinh C."/>
            <person name="Coutinho P.M."/>
            <person name="Saito T."/>
            <person name="Elias M."/>
            <person name="Schaap P."/>
            <person name="Kay R.R."/>
            <person name="Henrissat B."/>
            <person name="Eichinger L."/>
            <person name="Rivero F."/>
            <person name="Putnam N.H."/>
            <person name="West C.M."/>
            <person name="Loomis W.F."/>
            <person name="Chisholm R.L."/>
            <person name="Shaulsky G."/>
            <person name="Strassmann J.E."/>
            <person name="Queller D.C."/>
            <person name="Kuspa A."/>
            <person name="Grigoriev I.V."/>
        </authorList>
    </citation>
    <scope>NUCLEOTIDE SEQUENCE [LARGE SCALE GENOMIC DNA]</scope>
    <source>
        <strain evidence="8">QSDP1</strain>
    </source>
</reference>
<dbReference type="Pfam" id="PF02141">
    <property type="entry name" value="DENN"/>
    <property type="match status" value="1"/>
</dbReference>
<feature type="region of interest" description="Disordered" evidence="4">
    <location>
        <begin position="260"/>
        <end position="300"/>
    </location>
</feature>
<dbReference type="PANTHER" id="PTHR12296:SF21">
    <property type="entry name" value="DENN DOMAIN-CONTAINING PROTEIN 3"/>
    <property type="match status" value="1"/>
</dbReference>
<proteinExistence type="predicted"/>
<dbReference type="PANTHER" id="PTHR12296">
    <property type="entry name" value="DENN DOMAIN-CONTAINING PROTEIN 4"/>
    <property type="match status" value="1"/>
</dbReference>
<evidence type="ECO:0000313" key="7">
    <source>
        <dbReference type="EMBL" id="EGC32883.1"/>
    </source>
</evidence>
<dbReference type="InterPro" id="IPR036322">
    <property type="entry name" value="WD40_repeat_dom_sf"/>
</dbReference>
<dbReference type="Proteomes" id="UP000001064">
    <property type="component" value="Unassembled WGS sequence"/>
</dbReference>
<dbReference type="OMA" id="HIWMYCF"/>
<dbReference type="PROSITE" id="PS50082">
    <property type="entry name" value="WD_REPEATS_2"/>
    <property type="match status" value="7"/>
</dbReference>
<dbReference type="Pfam" id="PF00400">
    <property type="entry name" value="WD40"/>
    <property type="match status" value="8"/>
</dbReference>
<dbReference type="Gene3D" id="3.40.50.11500">
    <property type="match status" value="1"/>
</dbReference>
<dbReference type="Gene3D" id="3.30.450.200">
    <property type="match status" value="1"/>
</dbReference>
<feature type="compositionally biased region" description="Low complexity" evidence="4">
    <location>
        <begin position="179"/>
        <end position="188"/>
    </location>
</feature>
<evidence type="ECO:0000256" key="3">
    <source>
        <dbReference type="PROSITE-ProRule" id="PRU00221"/>
    </source>
</evidence>
<name>F0ZT55_DICPU</name>
<dbReference type="GO" id="GO:0031410">
    <property type="term" value="C:cytoplasmic vesicle"/>
    <property type="evidence" value="ECO:0000318"/>
    <property type="project" value="GO_Central"/>
</dbReference>
<feature type="compositionally biased region" description="Low complexity" evidence="4">
    <location>
        <begin position="119"/>
        <end position="146"/>
    </location>
</feature>
<dbReference type="InterPro" id="IPR020472">
    <property type="entry name" value="WD40_PAC1"/>
</dbReference>
<protein>
    <recommendedName>
        <fullName evidence="9">WD40 repeat-containing protein</fullName>
    </recommendedName>
</protein>
<gene>
    <name evidence="7" type="ORF">DICPUDRAFT_155132</name>
</gene>
<dbReference type="PROSITE" id="PS50004">
    <property type="entry name" value="C2"/>
    <property type="match status" value="1"/>
</dbReference>
<feature type="repeat" description="WD" evidence="3">
    <location>
        <begin position="1740"/>
        <end position="1774"/>
    </location>
</feature>
<dbReference type="FunCoup" id="F0ZT55">
    <property type="interactions" value="91"/>
</dbReference>
<dbReference type="GO" id="GO:0032483">
    <property type="term" value="P:regulation of Rab protein signal transduction"/>
    <property type="evidence" value="ECO:0000318"/>
    <property type="project" value="GO_Central"/>
</dbReference>
<dbReference type="Gene3D" id="2.60.40.150">
    <property type="entry name" value="C2 domain"/>
    <property type="match status" value="1"/>
</dbReference>
<dbReference type="SMART" id="SM00320">
    <property type="entry name" value="WD40"/>
    <property type="match status" value="8"/>
</dbReference>
<dbReference type="SMART" id="SM00800">
    <property type="entry name" value="uDENN"/>
    <property type="match status" value="1"/>
</dbReference>
<dbReference type="CDD" id="cd22265">
    <property type="entry name" value="UDM1_RNF168"/>
    <property type="match status" value="1"/>
</dbReference>
<evidence type="ECO:0000256" key="4">
    <source>
        <dbReference type="SAM" id="MobiDB-lite"/>
    </source>
</evidence>
<dbReference type="InterPro" id="IPR037516">
    <property type="entry name" value="Tripartite_DENN"/>
</dbReference>
<keyword evidence="2" id="KW-0677">Repeat</keyword>
<dbReference type="VEuPathDB" id="AmoebaDB:DICPUDRAFT_155132"/>
<dbReference type="STRING" id="5786.F0ZT55"/>
<evidence type="ECO:0008006" key="9">
    <source>
        <dbReference type="Google" id="ProtNLM"/>
    </source>
</evidence>
<evidence type="ECO:0000256" key="1">
    <source>
        <dbReference type="ARBA" id="ARBA00022574"/>
    </source>
</evidence>
<dbReference type="InterPro" id="IPR015943">
    <property type="entry name" value="WD40/YVTN_repeat-like_dom_sf"/>
</dbReference>
<dbReference type="OrthoDB" id="6019893at2759"/>
<dbReference type="Gene3D" id="2.130.10.10">
    <property type="entry name" value="YVTN repeat-like/Quinoprotein amine dehydrogenase"/>
    <property type="match status" value="2"/>
</dbReference>
<feature type="compositionally biased region" description="Low complexity" evidence="4">
    <location>
        <begin position="664"/>
        <end position="705"/>
    </location>
</feature>
<feature type="compositionally biased region" description="Polar residues" evidence="4">
    <location>
        <begin position="260"/>
        <end position="279"/>
    </location>
</feature>
<dbReference type="InterPro" id="IPR001194">
    <property type="entry name" value="cDENN_dom"/>
</dbReference>
<dbReference type="PRINTS" id="PR00320">
    <property type="entry name" value="GPROTEINBRPT"/>
</dbReference>
<dbReference type="Pfam" id="PF12335">
    <property type="entry name" value="SBF2"/>
    <property type="match status" value="1"/>
</dbReference>
<dbReference type="RefSeq" id="XP_003290602.1">
    <property type="nucleotide sequence ID" value="XM_003290554.1"/>
</dbReference>
<dbReference type="InterPro" id="IPR019775">
    <property type="entry name" value="WD40_repeat_CS"/>
</dbReference>
<keyword evidence="8" id="KW-1185">Reference proteome</keyword>
<feature type="compositionally biased region" description="Basic and acidic residues" evidence="4">
    <location>
        <begin position="405"/>
        <end position="414"/>
    </location>
</feature>
<accession>F0ZT55</accession>
<organism evidence="7 8">
    <name type="scientific">Dictyostelium purpureum</name>
    <name type="common">Slime mold</name>
    <dbReference type="NCBI Taxonomy" id="5786"/>
    <lineage>
        <taxon>Eukaryota</taxon>
        <taxon>Amoebozoa</taxon>
        <taxon>Evosea</taxon>
        <taxon>Eumycetozoa</taxon>
        <taxon>Dictyostelia</taxon>
        <taxon>Dictyosteliales</taxon>
        <taxon>Dictyosteliaceae</taxon>
        <taxon>Dictyostelium</taxon>
    </lineage>
</organism>
<dbReference type="SMART" id="SM00801">
    <property type="entry name" value="dDENN"/>
    <property type="match status" value="1"/>
</dbReference>
<keyword evidence="1 3" id="KW-0853">WD repeat</keyword>
<dbReference type="InterPro" id="IPR043153">
    <property type="entry name" value="DENN_C"/>
</dbReference>
<dbReference type="PROSITE" id="PS50211">
    <property type="entry name" value="DENN"/>
    <property type="match status" value="1"/>
</dbReference>
<dbReference type="SUPFAM" id="SSF50978">
    <property type="entry name" value="WD40 repeat-like"/>
    <property type="match status" value="1"/>
</dbReference>
<dbReference type="eggNOG" id="KOG2127">
    <property type="taxonomic scope" value="Eukaryota"/>
</dbReference>
<dbReference type="InterPro" id="IPR005112">
    <property type="entry name" value="dDENN_dom"/>
</dbReference>
<dbReference type="PROSITE" id="PS50294">
    <property type="entry name" value="WD_REPEATS_REGION"/>
    <property type="match status" value="6"/>
</dbReference>
<feature type="repeat" description="WD" evidence="3">
    <location>
        <begin position="1699"/>
        <end position="1739"/>
    </location>
</feature>
<dbReference type="Pfam" id="PF03456">
    <property type="entry name" value="uDENN"/>
    <property type="match status" value="1"/>
</dbReference>
<dbReference type="CDD" id="cd00200">
    <property type="entry name" value="WD40"/>
    <property type="match status" value="1"/>
</dbReference>
<dbReference type="InParanoid" id="F0ZT55"/>
<dbReference type="PROSITE" id="PS00678">
    <property type="entry name" value="WD_REPEATS_1"/>
    <property type="match status" value="4"/>
</dbReference>
<feature type="compositionally biased region" description="Polar residues" evidence="4">
    <location>
        <begin position="639"/>
        <end position="663"/>
    </location>
</feature>
<feature type="region of interest" description="Disordered" evidence="4">
    <location>
        <begin position="99"/>
        <end position="188"/>
    </location>
</feature>
<feature type="region of interest" description="Disordered" evidence="4">
    <location>
        <begin position="966"/>
        <end position="996"/>
    </location>
</feature>
<evidence type="ECO:0000313" key="8">
    <source>
        <dbReference type="Proteomes" id="UP000001064"/>
    </source>
</evidence>
<feature type="repeat" description="WD" evidence="3">
    <location>
        <begin position="1809"/>
        <end position="1822"/>
    </location>
</feature>
<feature type="region of interest" description="Disordered" evidence="4">
    <location>
        <begin position="446"/>
        <end position="475"/>
    </location>
</feature>
<dbReference type="InterPro" id="IPR005113">
    <property type="entry name" value="uDENN_dom"/>
</dbReference>
<dbReference type="KEGG" id="dpp:DICPUDRAFT_155132"/>
<dbReference type="SUPFAM" id="SSF49562">
    <property type="entry name" value="C2 domain (Calcium/lipid-binding domain, CaLB)"/>
    <property type="match status" value="1"/>
</dbReference>
<dbReference type="InterPro" id="IPR051696">
    <property type="entry name" value="DENN_Domain_GEFs"/>
</dbReference>
<feature type="region of interest" description="Disordered" evidence="4">
    <location>
        <begin position="610"/>
        <end position="712"/>
    </location>
</feature>